<dbReference type="InterPro" id="IPR012337">
    <property type="entry name" value="RNaseH-like_sf"/>
</dbReference>
<dbReference type="PANTHER" id="PTHR45913">
    <property type="entry name" value="EPM2A-INTERACTING PROTEIN 1"/>
    <property type="match status" value="1"/>
</dbReference>
<dbReference type="SUPFAM" id="SSF53098">
    <property type="entry name" value="Ribonuclease H-like"/>
    <property type="match status" value="1"/>
</dbReference>
<dbReference type="OMA" id="HCHINEV"/>
<reference evidence="2" key="1">
    <citation type="submission" date="2025-08" db="UniProtKB">
        <authorList>
            <consortium name="RefSeq"/>
        </authorList>
    </citation>
    <scope>IDENTIFICATION</scope>
</reference>
<dbReference type="Proteomes" id="UP000079169">
    <property type="component" value="Unplaced"/>
</dbReference>
<sequence>MVKASYEISLLLAKKKKPFSDGQIVKEALSIFAEHCNDQNVKKHAENISLSRPTVTRRMEEMSNDISSQIQDMVAKCKYFSLALDETCDLTSMSQLSIFVRCIDGDFNIFQDLLEICQLETTSKGEDIFLKIKECVERKNLEWKKLNSVCTDGAPAMMGKNNGCVALLTKFLGRPLHTYHCIIHQESLSAKDMKFNEVIDPVVRCINFIRARALHRREFRVLFEEEVSEHGELHMYCAVRWLSKGEMLKHFWLLKDQVLLFLQEKEALPAETCLLENEMWLCDLAFVVDVTTYLNKLNLKLQGKDSSLPSMFNLVQGFKAKLKLFLANLKNDNIDHFPNLVEIVKKVEIGKPGIEKYKLQIENLLKNFETRFEDFEAERENILLIQNPCSINESQILNYPVLIQQEL</sequence>
<gene>
    <name evidence="2" type="primary">LOC103522896</name>
</gene>
<dbReference type="KEGG" id="dci:103522896"/>
<name>A0A1S3DQG7_DIACI</name>
<organism evidence="1 2">
    <name type="scientific">Diaphorina citri</name>
    <name type="common">Asian citrus psyllid</name>
    <dbReference type="NCBI Taxonomy" id="121845"/>
    <lineage>
        <taxon>Eukaryota</taxon>
        <taxon>Metazoa</taxon>
        <taxon>Ecdysozoa</taxon>
        <taxon>Arthropoda</taxon>
        <taxon>Hexapoda</taxon>
        <taxon>Insecta</taxon>
        <taxon>Pterygota</taxon>
        <taxon>Neoptera</taxon>
        <taxon>Paraneoptera</taxon>
        <taxon>Hemiptera</taxon>
        <taxon>Sternorrhyncha</taxon>
        <taxon>Psylloidea</taxon>
        <taxon>Psyllidae</taxon>
        <taxon>Diaphorininae</taxon>
        <taxon>Diaphorina</taxon>
    </lineage>
</organism>
<keyword evidence="1" id="KW-1185">Reference proteome</keyword>
<dbReference type="PaxDb" id="121845-A0A1S3DQG7"/>
<dbReference type="PANTHER" id="PTHR45913:SF5">
    <property type="entry name" value="GENERAL TRANSCRIPTION FACTOR II-I REPEAT DOMAIN-CONTAINING PROTEIN 2A-LIKE PROTEIN"/>
    <property type="match status" value="1"/>
</dbReference>
<dbReference type="RefSeq" id="XP_008486205.1">
    <property type="nucleotide sequence ID" value="XM_008487983.1"/>
</dbReference>
<dbReference type="GeneID" id="103522896"/>
<evidence type="ECO:0000313" key="2">
    <source>
        <dbReference type="RefSeq" id="XP_008486205.1"/>
    </source>
</evidence>
<proteinExistence type="predicted"/>
<dbReference type="AlphaFoldDB" id="A0A1S3DQG7"/>
<dbReference type="STRING" id="121845.A0A1S3DQG7"/>
<evidence type="ECO:0000313" key="1">
    <source>
        <dbReference type="Proteomes" id="UP000079169"/>
    </source>
</evidence>
<feature type="non-terminal residue" evidence="2">
    <location>
        <position position="407"/>
    </location>
</feature>
<accession>A0A1S3DQG7</accession>
<protein>
    <submittedName>
        <fullName evidence="2">General transcription factor II-I repeat domain-containing protein 2B-like</fullName>
    </submittedName>
</protein>